<keyword evidence="5" id="KW-0689">Ribosomal protein</keyword>
<dbReference type="GO" id="GO:0019843">
    <property type="term" value="F:rRNA binding"/>
    <property type="evidence" value="ECO:0007669"/>
    <property type="project" value="InterPro"/>
</dbReference>
<dbReference type="Pfam" id="PF01479">
    <property type="entry name" value="S4"/>
    <property type="match status" value="1"/>
</dbReference>
<evidence type="ECO:0000313" key="5">
    <source>
        <dbReference type="EMBL" id="AJF36720.1"/>
    </source>
</evidence>
<keyword evidence="3" id="KW-0694">RNA-binding</keyword>
<evidence type="ECO:0000256" key="3">
    <source>
        <dbReference type="PROSITE-ProRule" id="PRU00182"/>
    </source>
</evidence>
<feature type="domain" description="RNA-binding S4" evidence="4">
    <location>
        <begin position="86"/>
        <end position="147"/>
    </location>
</feature>
<dbReference type="CDD" id="cd00165">
    <property type="entry name" value="S4"/>
    <property type="match status" value="1"/>
</dbReference>
<evidence type="ECO:0000256" key="1">
    <source>
        <dbReference type="ARBA" id="ARBA00007465"/>
    </source>
</evidence>
<dbReference type="InterPro" id="IPR002942">
    <property type="entry name" value="S4_RNA-bd"/>
</dbReference>
<name>A0A0B5H856_KLEFL</name>
<dbReference type="GO" id="GO:0015935">
    <property type="term" value="C:small ribosomal subunit"/>
    <property type="evidence" value="ECO:0007669"/>
    <property type="project" value="TreeGrafter"/>
</dbReference>
<organism evidence="5">
    <name type="scientific">Klebsormidium flaccidum</name>
    <name type="common">Filamentous green alga</name>
    <name type="synonym">Ulothrix flaccida</name>
    <dbReference type="NCBI Taxonomy" id="3175"/>
    <lineage>
        <taxon>Eukaryota</taxon>
        <taxon>Viridiplantae</taxon>
        <taxon>Streptophyta</taxon>
        <taxon>Klebsormidiophyceae</taxon>
        <taxon>Klebsormidiales</taxon>
        <taxon>Klebsormidiaceae</taxon>
        <taxon>Klebsormidium</taxon>
    </lineage>
</organism>
<dbReference type="GO" id="GO:0003735">
    <property type="term" value="F:structural constituent of ribosome"/>
    <property type="evidence" value="ECO:0007669"/>
    <property type="project" value="TreeGrafter"/>
</dbReference>
<proteinExistence type="inferred from homology"/>
<comment type="similarity">
    <text evidence="1">Belongs to the universal ribosomal protein uS4 family.</text>
</comment>
<dbReference type="PANTHER" id="PTHR11831">
    <property type="entry name" value="30S 40S RIBOSOMAL PROTEIN"/>
    <property type="match status" value="1"/>
</dbReference>
<dbReference type="Gene3D" id="3.10.290.10">
    <property type="entry name" value="RNA-binding S4 domain"/>
    <property type="match status" value="1"/>
</dbReference>
<dbReference type="AlphaFoldDB" id="A0A0B5H856"/>
<dbReference type="EMBL" id="KP165386">
    <property type="protein sequence ID" value="AJF36720.1"/>
    <property type="molecule type" value="Genomic_DNA"/>
</dbReference>
<sequence>MYRIQIKRSRRLIRNVWLVKKRTNRQKRLHKKIQRVSSRRRVSEYFLKLRARQYISQFYGHINWKSIHRRIPGAPRLGTFFHSLETRLDVLLYRMKISPNLSVIKQLISHKKVLVNDQVVNIRNFSIRPGDIISVQPEAAIALQKSVFQLRLKRYWRRQKLVRFCINRKQKAPHLEVNFKTMSAVLCTKPRFVRLPYVDDFRKIDFS</sequence>
<reference evidence="5" key="1">
    <citation type="journal article" date="2014" name="Nucleic Acids Res.">
        <title>Widespread occurrence of organelle genome-encoded 5S rRNAs including permuted molecules.</title>
        <authorList>
            <person name="Valach M."/>
            <person name="Burger G."/>
            <person name="Gray M.W."/>
            <person name="Lang B.F."/>
        </authorList>
    </citation>
    <scope>NUCLEOTIDE SEQUENCE</scope>
    <source>
        <strain evidence="5">NIES-2285</strain>
    </source>
</reference>
<dbReference type="PROSITE" id="PS50889">
    <property type="entry name" value="S4"/>
    <property type="match status" value="1"/>
</dbReference>
<keyword evidence="5" id="KW-0496">Mitochondrion</keyword>
<dbReference type="GO" id="GO:0042274">
    <property type="term" value="P:ribosomal small subunit biogenesis"/>
    <property type="evidence" value="ECO:0007669"/>
    <property type="project" value="TreeGrafter"/>
</dbReference>
<accession>A0A0B5H856</accession>
<geneLocation type="mitochondrion" evidence="5"/>
<dbReference type="InterPro" id="IPR036986">
    <property type="entry name" value="S4_RNA-bd_sf"/>
</dbReference>
<protein>
    <submittedName>
        <fullName evidence="5">Ribosomal protein S4</fullName>
    </submittedName>
</protein>
<dbReference type="SUPFAM" id="SSF55174">
    <property type="entry name" value="Alpha-L RNA-binding motif"/>
    <property type="match status" value="1"/>
</dbReference>
<evidence type="ECO:0000256" key="2">
    <source>
        <dbReference type="ARBA" id="ARBA00023274"/>
    </source>
</evidence>
<dbReference type="PANTHER" id="PTHR11831:SF30">
    <property type="entry name" value="SMALL RIBOSOMAL SUBUNIT PROTEIN US4M"/>
    <property type="match status" value="1"/>
</dbReference>
<keyword evidence="2" id="KW-0687">Ribonucleoprotein</keyword>
<dbReference type="SMART" id="SM00363">
    <property type="entry name" value="S4"/>
    <property type="match status" value="1"/>
</dbReference>
<evidence type="ECO:0000259" key="4">
    <source>
        <dbReference type="SMART" id="SM00363"/>
    </source>
</evidence>
<dbReference type="InterPro" id="IPR022801">
    <property type="entry name" value="Ribosomal_uS4"/>
</dbReference>
<gene>
    <name evidence="5" type="primary">rps4</name>
</gene>